<comment type="caution">
    <text evidence="1">The sequence shown here is derived from an EMBL/GenBank/DDBJ whole genome shotgun (WGS) entry which is preliminary data.</text>
</comment>
<protein>
    <submittedName>
        <fullName evidence="1">Uncharacterized protein</fullName>
    </submittedName>
</protein>
<dbReference type="OrthoDB" id="983073at2"/>
<dbReference type="AlphaFoldDB" id="A0A4V2MIF5"/>
<name>A0A4V2MIF5_9SPHI</name>
<dbReference type="RefSeq" id="WP_131553618.1">
    <property type="nucleotide sequence ID" value="NZ_SJSK01000003.1"/>
</dbReference>
<proteinExistence type="predicted"/>
<reference evidence="1 2" key="1">
    <citation type="submission" date="2019-02" db="EMBL/GenBank/DDBJ databases">
        <title>Pedobacter sp. RP-1-13 sp. nov., isolated from Arctic soil.</title>
        <authorList>
            <person name="Dahal R.H."/>
        </authorList>
    </citation>
    <scope>NUCLEOTIDE SEQUENCE [LARGE SCALE GENOMIC DNA]</scope>
    <source>
        <strain evidence="1 2">RP-1-13</strain>
    </source>
</reference>
<accession>A0A4V2MIF5</accession>
<dbReference type="Proteomes" id="UP000292884">
    <property type="component" value="Unassembled WGS sequence"/>
</dbReference>
<gene>
    <name evidence="1" type="ORF">EZ428_13120</name>
</gene>
<evidence type="ECO:0000313" key="2">
    <source>
        <dbReference type="Proteomes" id="UP000292884"/>
    </source>
</evidence>
<evidence type="ECO:0000313" key="1">
    <source>
        <dbReference type="EMBL" id="TCC90216.1"/>
    </source>
</evidence>
<keyword evidence="2" id="KW-1185">Reference proteome</keyword>
<sequence>MKTLTSIIIFLFVTTTSFGQDISGTPYGLTAEDNEIWLKKVLLSDKETKLTLIQHRFFRQKEFKKLANDAIPILIANGIVVNEVANIELRNLLVNQLTPDNVQVTILDKEPEGLYVNKAWTGIIILNIKDRKINKLLKRQKSL</sequence>
<organism evidence="1 2">
    <name type="scientific">Pedobacter frigiditerrae</name>
    <dbReference type="NCBI Taxonomy" id="2530452"/>
    <lineage>
        <taxon>Bacteria</taxon>
        <taxon>Pseudomonadati</taxon>
        <taxon>Bacteroidota</taxon>
        <taxon>Sphingobacteriia</taxon>
        <taxon>Sphingobacteriales</taxon>
        <taxon>Sphingobacteriaceae</taxon>
        <taxon>Pedobacter</taxon>
    </lineage>
</organism>
<dbReference type="EMBL" id="SJSK01000003">
    <property type="protein sequence ID" value="TCC90216.1"/>
    <property type="molecule type" value="Genomic_DNA"/>
</dbReference>